<dbReference type="CDD" id="cd00154">
    <property type="entry name" value="Rab"/>
    <property type="match status" value="1"/>
</dbReference>
<dbReference type="PANTHER" id="PTHR47978">
    <property type="match status" value="1"/>
</dbReference>
<dbReference type="InterPro" id="IPR027417">
    <property type="entry name" value="P-loop_NTPase"/>
</dbReference>
<dbReference type="SMART" id="SM00174">
    <property type="entry name" value="RHO"/>
    <property type="match status" value="1"/>
</dbReference>
<dbReference type="EMBL" id="GDID01003763">
    <property type="protein sequence ID" value="JAP92843.1"/>
    <property type="molecule type" value="Transcribed_RNA"/>
</dbReference>
<keyword evidence="1" id="KW-0547">Nucleotide-binding</keyword>
<evidence type="ECO:0000313" key="2">
    <source>
        <dbReference type="EMBL" id="JAP92843.1"/>
    </source>
</evidence>
<dbReference type="InterPro" id="IPR005225">
    <property type="entry name" value="Small_GTP-bd"/>
</dbReference>
<gene>
    <name evidence="2" type="ORF">TPC1_15080</name>
</gene>
<dbReference type="SMART" id="SM00175">
    <property type="entry name" value="RAB"/>
    <property type="match status" value="1"/>
</dbReference>
<dbReference type="Pfam" id="PF00071">
    <property type="entry name" value="Ras"/>
    <property type="match status" value="1"/>
</dbReference>
<dbReference type="PROSITE" id="PS51419">
    <property type="entry name" value="RAB"/>
    <property type="match status" value="1"/>
</dbReference>
<dbReference type="PROSITE" id="PS51421">
    <property type="entry name" value="RAS"/>
    <property type="match status" value="1"/>
</dbReference>
<dbReference type="InterPro" id="IPR001806">
    <property type="entry name" value="Small_GTPase"/>
</dbReference>
<dbReference type="GO" id="GO:0005525">
    <property type="term" value="F:GTP binding"/>
    <property type="evidence" value="ECO:0007669"/>
    <property type="project" value="InterPro"/>
</dbReference>
<name>A0A146K7R0_9EUKA</name>
<dbReference type="GO" id="GO:0003924">
    <property type="term" value="F:GTPase activity"/>
    <property type="evidence" value="ECO:0007669"/>
    <property type="project" value="InterPro"/>
</dbReference>
<dbReference type="SUPFAM" id="SSF52540">
    <property type="entry name" value="P-loop containing nucleoside triphosphate hydrolases"/>
    <property type="match status" value="1"/>
</dbReference>
<dbReference type="FunFam" id="3.40.50.300:FF:001447">
    <property type="entry name" value="Ras-related protein Rab-1B"/>
    <property type="match status" value="1"/>
</dbReference>
<dbReference type="SMART" id="SM00173">
    <property type="entry name" value="RAS"/>
    <property type="match status" value="1"/>
</dbReference>
<evidence type="ECO:0000256" key="1">
    <source>
        <dbReference type="ARBA" id="ARBA00022741"/>
    </source>
</evidence>
<feature type="non-terminal residue" evidence="2">
    <location>
        <position position="1"/>
    </location>
</feature>
<dbReference type="AlphaFoldDB" id="A0A146K7R0"/>
<dbReference type="NCBIfam" id="TIGR00231">
    <property type="entry name" value="small_GTP"/>
    <property type="match status" value="1"/>
</dbReference>
<organism evidence="2">
    <name type="scientific">Trepomonas sp. PC1</name>
    <dbReference type="NCBI Taxonomy" id="1076344"/>
    <lineage>
        <taxon>Eukaryota</taxon>
        <taxon>Metamonada</taxon>
        <taxon>Diplomonadida</taxon>
        <taxon>Hexamitidae</taxon>
        <taxon>Hexamitinae</taxon>
        <taxon>Trepomonas</taxon>
    </lineage>
</organism>
<accession>A0A146K7R0</accession>
<feature type="non-terminal residue" evidence="2">
    <location>
        <position position="140"/>
    </location>
</feature>
<dbReference type="PRINTS" id="PR00449">
    <property type="entry name" value="RASTRNSFRMNG"/>
</dbReference>
<proteinExistence type="predicted"/>
<sequence>FIVVGMSGVGKTNILTKFFSNEFTDCSETTTNAQIFRQVLPIKKKKIKIQAWDTAGQEQYQSIMRQYYHGAHGVILVYSVVDRQSFESLEKYICEVKANISDFSLILCANKSDLSDKRVVSVQEGKNLADKYSMMFLETS</sequence>
<dbReference type="Gene3D" id="3.40.50.300">
    <property type="entry name" value="P-loop containing nucleotide triphosphate hydrolases"/>
    <property type="match status" value="1"/>
</dbReference>
<protein>
    <submittedName>
        <fullName evidence="2">Rab-like protein</fullName>
    </submittedName>
</protein>
<reference evidence="2" key="1">
    <citation type="submission" date="2015-07" db="EMBL/GenBank/DDBJ databases">
        <title>Adaptation to a free-living lifestyle via gene acquisitions in the diplomonad Trepomonas sp. PC1.</title>
        <authorList>
            <person name="Xu F."/>
            <person name="Jerlstrom-Hultqvist J."/>
            <person name="Kolisko M."/>
            <person name="Simpson A.G.B."/>
            <person name="Roger A.J."/>
            <person name="Svard S.G."/>
            <person name="Andersson J.O."/>
        </authorList>
    </citation>
    <scope>NUCLEOTIDE SEQUENCE</scope>
    <source>
        <strain evidence="2">PC1</strain>
    </source>
</reference>